<dbReference type="PROSITE" id="PS00636">
    <property type="entry name" value="DNAJ_1"/>
    <property type="match status" value="1"/>
</dbReference>
<dbReference type="InterPro" id="IPR001623">
    <property type="entry name" value="DnaJ_domain"/>
</dbReference>
<evidence type="ECO:0000313" key="4">
    <source>
        <dbReference type="EMBL" id="MFD0704212.1"/>
    </source>
</evidence>
<evidence type="ECO:0000313" key="5">
    <source>
        <dbReference type="Proteomes" id="UP001597036"/>
    </source>
</evidence>
<dbReference type="Pfam" id="PF00226">
    <property type="entry name" value="DnaJ"/>
    <property type="match status" value="1"/>
</dbReference>
<dbReference type="PANTHER" id="PTHR43096:SF52">
    <property type="entry name" value="DNAJ HOMOLOG 1, MITOCHONDRIAL-RELATED"/>
    <property type="match status" value="1"/>
</dbReference>
<dbReference type="SUPFAM" id="SSF49493">
    <property type="entry name" value="HSP40/DnaJ peptide-binding domain"/>
    <property type="match status" value="2"/>
</dbReference>
<evidence type="ECO:0000256" key="1">
    <source>
        <dbReference type="ARBA" id="ARBA00023186"/>
    </source>
</evidence>
<dbReference type="InterPro" id="IPR018253">
    <property type="entry name" value="DnaJ_domain_CS"/>
</dbReference>
<dbReference type="RefSeq" id="WP_377937533.1">
    <property type="nucleotide sequence ID" value="NZ_JBHTHQ010000005.1"/>
</dbReference>
<proteinExistence type="predicted"/>
<accession>A0ABW2Y1S5</accession>
<dbReference type="CDD" id="cd06257">
    <property type="entry name" value="DnaJ"/>
    <property type="match status" value="1"/>
</dbReference>
<keyword evidence="1" id="KW-0143">Chaperone</keyword>
<dbReference type="Proteomes" id="UP001597036">
    <property type="component" value="Unassembled WGS sequence"/>
</dbReference>
<dbReference type="Gene3D" id="2.60.260.20">
    <property type="entry name" value="Urease metallochaperone UreE, N-terminal domain"/>
    <property type="match status" value="2"/>
</dbReference>
<reference evidence="5" key="1">
    <citation type="journal article" date="2019" name="Int. J. Syst. Evol. Microbiol.">
        <title>The Global Catalogue of Microorganisms (GCM) 10K type strain sequencing project: providing services to taxonomists for standard genome sequencing and annotation.</title>
        <authorList>
            <consortium name="The Broad Institute Genomics Platform"/>
            <consortium name="The Broad Institute Genome Sequencing Center for Infectious Disease"/>
            <person name="Wu L."/>
            <person name="Ma J."/>
        </authorList>
    </citation>
    <scope>NUCLEOTIDE SEQUENCE [LARGE SCALE GENOMIC DNA]</scope>
    <source>
        <strain evidence="5">CCM 8604</strain>
    </source>
</reference>
<dbReference type="PANTHER" id="PTHR43096">
    <property type="entry name" value="DNAJ HOMOLOG 1, MITOCHONDRIAL-RELATED"/>
    <property type="match status" value="1"/>
</dbReference>
<dbReference type="SMART" id="SM00271">
    <property type="entry name" value="DnaJ"/>
    <property type="match status" value="1"/>
</dbReference>
<dbReference type="CDD" id="cd10747">
    <property type="entry name" value="DnaJ_C"/>
    <property type="match status" value="1"/>
</dbReference>
<dbReference type="InterPro" id="IPR036869">
    <property type="entry name" value="J_dom_sf"/>
</dbReference>
<dbReference type="Gene3D" id="1.10.287.110">
    <property type="entry name" value="DnaJ domain"/>
    <property type="match status" value="1"/>
</dbReference>
<dbReference type="SUPFAM" id="SSF46565">
    <property type="entry name" value="Chaperone J-domain"/>
    <property type="match status" value="1"/>
</dbReference>
<sequence>MAEQDWLTKDFYGVLGVSKGADDKEISKAFRKLSRKYHPDLNPGDKKAEEKYKEISEAYDVLSNKDTRQKYDAIRSFGAGGARFTGGTGTAGGYEDMLGAMFGNMGARGGAGFAGMNFGGINLDDLMAQAGAYGGHGAAGAADFGGQPRRRANANPFAAQPEPVRGEDRSAKVTLSLRKAVEGATISLKVAGSSFKAKIPAGVRDGQTIRIPGKGKSGQYGGKNGDLLVKVSVKADDTFSMQGIDLVRSVPVTVAEAALGTTITVKDFNGNDVRAKIPAGSTTGTQVRVKKAGVKTSKVHGDLVLRLEVQLPEKLSLAQKKAIKAMDEAFGDFRTEIENKRAER</sequence>
<organism evidence="4 5">
    <name type="scientific">Alloscardovia venturai</name>
    <dbReference type="NCBI Taxonomy" id="1769421"/>
    <lineage>
        <taxon>Bacteria</taxon>
        <taxon>Bacillati</taxon>
        <taxon>Actinomycetota</taxon>
        <taxon>Actinomycetes</taxon>
        <taxon>Bifidobacteriales</taxon>
        <taxon>Bifidobacteriaceae</taxon>
        <taxon>Alloscardovia</taxon>
    </lineage>
</organism>
<feature type="domain" description="J" evidence="3">
    <location>
        <begin position="10"/>
        <end position="75"/>
    </location>
</feature>
<dbReference type="EMBL" id="JBHTHQ010000005">
    <property type="protein sequence ID" value="MFD0704212.1"/>
    <property type="molecule type" value="Genomic_DNA"/>
</dbReference>
<name>A0ABW2Y1S5_9BIFI</name>
<feature type="compositionally biased region" description="Low complexity" evidence="2">
    <location>
        <begin position="144"/>
        <end position="161"/>
    </location>
</feature>
<keyword evidence="5" id="KW-1185">Reference proteome</keyword>
<evidence type="ECO:0000259" key="3">
    <source>
        <dbReference type="PROSITE" id="PS50076"/>
    </source>
</evidence>
<dbReference type="InterPro" id="IPR008971">
    <property type="entry name" value="HSP40/DnaJ_pept-bd"/>
</dbReference>
<protein>
    <submittedName>
        <fullName evidence="4">DnaJ C-terminal domain-containing protein</fullName>
    </submittedName>
</protein>
<evidence type="ECO:0000256" key="2">
    <source>
        <dbReference type="SAM" id="MobiDB-lite"/>
    </source>
</evidence>
<comment type="caution">
    <text evidence="4">The sequence shown here is derived from an EMBL/GenBank/DDBJ whole genome shotgun (WGS) entry which is preliminary data.</text>
</comment>
<dbReference type="InterPro" id="IPR002939">
    <property type="entry name" value="DnaJ_C"/>
</dbReference>
<feature type="region of interest" description="Disordered" evidence="2">
    <location>
        <begin position="144"/>
        <end position="169"/>
    </location>
</feature>
<gene>
    <name evidence="4" type="ORF">ACFQY8_00370</name>
</gene>
<dbReference type="PROSITE" id="PS50076">
    <property type="entry name" value="DNAJ_2"/>
    <property type="match status" value="1"/>
</dbReference>
<dbReference type="PRINTS" id="PR00625">
    <property type="entry name" value="JDOMAIN"/>
</dbReference>
<dbReference type="Pfam" id="PF01556">
    <property type="entry name" value="DnaJ_C"/>
    <property type="match status" value="1"/>
</dbReference>